<dbReference type="InterPro" id="IPR001296">
    <property type="entry name" value="Glyco_trans_1"/>
</dbReference>
<name>A0ABQ1EH09_9CLOT</name>
<dbReference type="GO" id="GO:0016740">
    <property type="term" value="F:transferase activity"/>
    <property type="evidence" value="ECO:0007669"/>
    <property type="project" value="UniProtKB-KW"/>
</dbReference>
<feature type="domain" description="Glycosyltransferase subfamily 4-like N-terminal" evidence="2">
    <location>
        <begin position="14"/>
        <end position="206"/>
    </location>
</feature>
<dbReference type="Gene3D" id="3.40.50.2000">
    <property type="entry name" value="Glycogen Phosphorylase B"/>
    <property type="match status" value="2"/>
</dbReference>
<protein>
    <submittedName>
        <fullName evidence="3">Glycosyl transferase</fullName>
    </submittedName>
</protein>
<dbReference type="SUPFAM" id="SSF53756">
    <property type="entry name" value="UDP-Glycosyltransferase/glycogen phosphorylase"/>
    <property type="match status" value="1"/>
</dbReference>
<dbReference type="EMBL" id="BMBA01000008">
    <property type="protein sequence ID" value="GFZ33966.1"/>
    <property type="molecule type" value="Genomic_DNA"/>
</dbReference>
<proteinExistence type="predicted"/>
<dbReference type="PANTHER" id="PTHR12526">
    <property type="entry name" value="GLYCOSYLTRANSFERASE"/>
    <property type="match status" value="1"/>
</dbReference>
<evidence type="ECO:0000313" key="4">
    <source>
        <dbReference type="Proteomes" id="UP000663802"/>
    </source>
</evidence>
<evidence type="ECO:0000313" key="3">
    <source>
        <dbReference type="EMBL" id="GFZ33966.1"/>
    </source>
</evidence>
<dbReference type="RefSeq" id="WP_206872477.1">
    <property type="nucleotide sequence ID" value="NZ_BMBA01000008.1"/>
</dbReference>
<organism evidence="3 4">
    <name type="scientific">Clostridium zeae</name>
    <dbReference type="NCBI Taxonomy" id="2759022"/>
    <lineage>
        <taxon>Bacteria</taxon>
        <taxon>Bacillati</taxon>
        <taxon>Bacillota</taxon>
        <taxon>Clostridia</taxon>
        <taxon>Eubacteriales</taxon>
        <taxon>Clostridiaceae</taxon>
        <taxon>Clostridium</taxon>
    </lineage>
</organism>
<gene>
    <name evidence="3" type="primary">rfaG</name>
    <name evidence="3" type="ORF">CSC2_44920</name>
</gene>
<evidence type="ECO:0000259" key="2">
    <source>
        <dbReference type="Pfam" id="PF13439"/>
    </source>
</evidence>
<dbReference type="InterPro" id="IPR028098">
    <property type="entry name" value="Glyco_trans_4-like_N"/>
</dbReference>
<dbReference type="CDD" id="cd03820">
    <property type="entry name" value="GT4_AmsD-like"/>
    <property type="match status" value="1"/>
</dbReference>
<feature type="domain" description="Glycosyl transferase family 1" evidence="1">
    <location>
        <begin position="211"/>
        <end position="361"/>
    </location>
</feature>
<dbReference type="Proteomes" id="UP000663802">
    <property type="component" value="Unassembled WGS sequence"/>
</dbReference>
<reference evidence="3 4" key="1">
    <citation type="journal article" date="2021" name="Int. J. Syst. Evol. Microbiol.">
        <title>Clostridium zeae sp. nov., isolated from corn silage.</title>
        <authorList>
            <person name="Kobayashi H."/>
            <person name="Tanizawa Y."/>
            <person name="Yagura M."/>
            <person name="Sakamoto M."/>
            <person name="Ohkuma M."/>
            <person name="Tohno M."/>
        </authorList>
    </citation>
    <scope>NUCLEOTIDE SEQUENCE [LARGE SCALE GENOMIC DNA]</scope>
    <source>
        <strain evidence="3 4">CSC2</strain>
    </source>
</reference>
<sequence>MKICFLTDSVFMHGGVARVVTTLANELSKSHEVNIICTRTDITKNYGFYNLNNEKVEVIYKRMNYSFVKKVRRKIIETISSYINIFDKDSMIRFNSEVLYPKDIQEEFIEFINKQEYDIVIGCHAYFTIFLGIIAPYLKSKTVGWQHNMFEAYFTVRGRYAYNKKELFKYTLNNLDGNIVLTKQDLELYNKYLSKNTFQIYNPVTIESSEVAKLNTRTIISVGRLDKSKGFDLLIKAFSSIAGRFDDVRLIIVGDGEERNELNKLIISLNLCGKVEITGFTNDVTSYYLSSCAYVCSSRWEGFPLTPVEAMKVGLPLISFDIPSAKELLGDNQYGILVRSGDVENLSNSIAKIIEDDSLKLHYSGRSIERSCDFLVDNILQEWERVMTTIVNK</sequence>
<dbReference type="Pfam" id="PF13439">
    <property type="entry name" value="Glyco_transf_4"/>
    <property type="match status" value="1"/>
</dbReference>
<dbReference type="Pfam" id="PF00534">
    <property type="entry name" value="Glycos_transf_1"/>
    <property type="match status" value="1"/>
</dbReference>
<dbReference type="PANTHER" id="PTHR12526:SF630">
    <property type="entry name" value="GLYCOSYLTRANSFERASE"/>
    <property type="match status" value="1"/>
</dbReference>
<keyword evidence="4" id="KW-1185">Reference proteome</keyword>
<evidence type="ECO:0000259" key="1">
    <source>
        <dbReference type="Pfam" id="PF00534"/>
    </source>
</evidence>
<keyword evidence="3" id="KW-0808">Transferase</keyword>
<accession>A0ABQ1EH09</accession>
<comment type="caution">
    <text evidence="3">The sequence shown here is derived from an EMBL/GenBank/DDBJ whole genome shotgun (WGS) entry which is preliminary data.</text>
</comment>